<keyword evidence="13" id="KW-1185">Reference proteome</keyword>
<dbReference type="SUPFAM" id="SSF57889">
    <property type="entry name" value="Cysteine-rich domain"/>
    <property type="match status" value="1"/>
</dbReference>
<evidence type="ECO:0000256" key="4">
    <source>
        <dbReference type="ARBA" id="ARBA00022723"/>
    </source>
</evidence>
<evidence type="ECO:0000259" key="11">
    <source>
        <dbReference type="Pfam" id="PF00130"/>
    </source>
</evidence>
<accession>A0A6H5GJF7</accession>
<evidence type="ECO:0000256" key="7">
    <source>
        <dbReference type="ARBA" id="ARBA00022771"/>
    </source>
</evidence>
<keyword evidence="8" id="KW-0418">Kinase</keyword>
<dbReference type="GO" id="GO:0008270">
    <property type="term" value="F:zinc ion binding"/>
    <property type="evidence" value="ECO:0007669"/>
    <property type="project" value="UniProtKB-KW"/>
</dbReference>
<comment type="similarity">
    <text evidence="1">Belongs to the eukaryotic diacylglycerol kinase family.</text>
</comment>
<dbReference type="GO" id="GO:0016020">
    <property type="term" value="C:membrane"/>
    <property type="evidence" value="ECO:0007669"/>
    <property type="project" value="UniProtKB-SubCell"/>
</dbReference>
<dbReference type="GO" id="GO:0004143">
    <property type="term" value="F:ATP-dependent diacylglycerol kinase activity"/>
    <property type="evidence" value="ECO:0007669"/>
    <property type="project" value="UniProtKB-EC"/>
</dbReference>
<keyword evidence="3" id="KW-0808">Transferase</keyword>
<name>A0A6H5GJF7_9HEMI</name>
<dbReference type="AlphaFoldDB" id="A0A6H5GJF7"/>
<proteinExistence type="inferred from homology"/>
<dbReference type="OrthoDB" id="242257at2759"/>
<evidence type="ECO:0000313" key="12">
    <source>
        <dbReference type="EMBL" id="CAB0004074.1"/>
    </source>
</evidence>
<keyword evidence="7" id="KW-0863">Zinc-finger</keyword>
<dbReference type="GO" id="GO:0005524">
    <property type="term" value="F:ATP binding"/>
    <property type="evidence" value="ECO:0007669"/>
    <property type="project" value="UniProtKB-KW"/>
</dbReference>
<dbReference type="GO" id="GO:0007165">
    <property type="term" value="P:signal transduction"/>
    <property type="evidence" value="ECO:0007669"/>
    <property type="project" value="InterPro"/>
</dbReference>
<dbReference type="InterPro" id="IPR046349">
    <property type="entry name" value="C1-like_sf"/>
</dbReference>
<gene>
    <name evidence="12" type="ORF">NTEN_LOCUS9551</name>
</gene>
<dbReference type="InterPro" id="IPR037607">
    <property type="entry name" value="DGK"/>
</dbReference>
<keyword evidence="10" id="KW-0067">ATP-binding</keyword>
<dbReference type="PANTHER" id="PTHR11255">
    <property type="entry name" value="DIACYLGLYCEROL KINASE"/>
    <property type="match status" value="1"/>
</dbReference>
<evidence type="ECO:0000256" key="9">
    <source>
        <dbReference type="ARBA" id="ARBA00022833"/>
    </source>
</evidence>
<dbReference type="InterPro" id="IPR002219">
    <property type="entry name" value="PKC_DAG/PE"/>
</dbReference>
<dbReference type="PANTHER" id="PTHR11255:SF54">
    <property type="entry name" value="DIACYLGLYCEROL KINASE THETA"/>
    <property type="match status" value="1"/>
</dbReference>
<dbReference type="Proteomes" id="UP000479000">
    <property type="component" value="Unassembled WGS sequence"/>
</dbReference>
<protein>
    <recommendedName>
        <fullName evidence="2">diacylglycerol kinase (ATP)</fullName>
        <ecNumber evidence="2">2.7.1.107</ecNumber>
    </recommendedName>
</protein>
<dbReference type="EC" id="2.7.1.107" evidence="2"/>
<dbReference type="Pfam" id="PF00130">
    <property type="entry name" value="C1_1"/>
    <property type="match status" value="1"/>
</dbReference>
<dbReference type="Gene3D" id="3.30.60.20">
    <property type="match status" value="1"/>
</dbReference>
<evidence type="ECO:0000256" key="2">
    <source>
        <dbReference type="ARBA" id="ARBA00012133"/>
    </source>
</evidence>
<reference evidence="12 13" key="1">
    <citation type="submission" date="2020-02" db="EMBL/GenBank/DDBJ databases">
        <authorList>
            <person name="Ferguson B K."/>
        </authorList>
    </citation>
    <scope>NUCLEOTIDE SEQUENCE [LARGE SCALE GENOMIC DNA]</scope>
</reference>
<dbReference type="FunFam" id="3.30.60.20:FF:000002">
    <property type="entry name" value="Diacylglycerol kinase"/>
    <property type="match status" value="1"/>
</dbReference>
<evidence type="ECO:0000256" key="6">
    <source>
        <dbReference type="ARBA" id="ARBA00022741"/>
    </source>
</evidence>
<feature type="domain" description="Phorbol-ester/DAG-type" evidence="11">
    <location>
        <begin position="103"/>
        <end position="141"/>
    </location>
</feature>
<keyword evidence="4" id="KW-0479">Metal-binding</keyword>
<dbReference type="EMBL" id="CADCXU010014415">
    <property type="protein sequence ID" value="CAB0004074.1"/>
    <property type="molecule type" value="Genomic_DNA"/>
</dbReference>
<evidence type="ECO:0000256" key="5">
    <source>
        <dbReference type="ARBA" id="ARBA00022737"/>
    </source>
</evidence>
<evidence type="ECO:0000256" key="10">
    <source>
        <dbReference type="ARBA" id="ARBA00022840"/>
    </source>
</evidence>
<evidence type="ECO:0000256" key="1">
    <source>
        <dbReference type="ARBA" id="ARBA00009280"/>
    </source>
</evidence>
<keyword evidence="9" id="KW-0862">Zinc</keyword>
<evidence type="ECO:0000256" key="3">
    <source>
        <dbReference type="ARBA" id="ARBA00022679"/>
    </source>
</evidence>
<keyword evidence="5" id="KW-0677">Repeat</keyword>
<evidence type="ECO:0000256" key="8">
    <source>
        <dbReference type="ARBA" id="ARBA00022777"/>
    </source>
</evidence>
<keyword evidence="6" id="KW-0547">Nucleotide-binding</keyword>
<organism evidence="12 13">
    <name type="scientific">Nesidiocoris tenuis</name>
    <dbReference type="NCBI Taxonomy" id="355587"/>
    <lineage>
        <taxon>Eukaryota</taxon>
        <taxon>Metazoa</taxon>
        <taxon>Ecdysozoa</taxon>
        <taxon>Arthropoda</taxon>
        <taxon>Hexapoda</taxon>
        <taxon>Insecta</taxon>
        <taxon>Pterygota</taxon>
        <taxon>Neoptera</taxon>
        <taxon>Paraneoptera</taxon>
        <taxon>Hemiptera</taxon>
        <taxon>Heteroptera</taxon>
        <taxon>Panheteroptera</taxon>
        <taxon>Cimicomorpha</taxon>
        <taxon>Miridae</taxon>
        <taxon>Dicyphina</taxon>
        <taxon>Nesidiocoris</taxon>
    </lineage>
</organism>
<sequence>MFVSARPNTLFNRNLDNAQYFRYICIFSNHFPNKCLCVRVSVCPCVRLQNMIKFCHICTFQNMEVLFCEYFVHVDCQDFAVADCKENATYLPGKELSLVHHEHHWREGNLPQSSRCIVCRKQCGSLECLSGFRCEWCGITVSTYVIPIPIQANTPFAIIFMCLFTFSRLKTFERLR</sequence>
<evidence type="ECO:0000313" key="13">
    <source>
        <dbReference type="Proteomes" id="UP000479000"/>
    </source>
</evidence>